<accession>A0ABP1RC59</accession>
<protein>
    <recommendedName>
        <fullName evidence="3">Amino acid transporter</fullName>
    </recommendedName>
</protein>
<proteinExistence type="predicted"/>
<gene>
    <name evidence="1" type="ORF">ODALV1_LOCUS18931</name>
</gene>
<evidence type="ECO:0008006" key="3">
    <source>
        <dbReference type="Google" id="ProtNLM"/>
    </source>
</evidence>
<evidence type="ECO:0000313" key="1">
    <source>
        <dbReference type="EMBL" id="CAL8120269.1"/>
    </source>
</evidence>
<dbReference type="Proteomes" id="UP001642540">
    <property type="component" value="Unassembled WGS sequence"/>
</dbReference>
<dbReference type="EMBL" id="CAXLJM020000062">
    <property type="protein sequence ID" value="CAL8120269.1"/>
    <property type="molecule type" value="Genomic_DNA"/>
</dbReference>
<sequence>MPIINVFGDSIGAGLVYHVSKKDLDDLGEVEDDEAAKLRKNRMEGSMTDVTTLDQDLDNNVNHRNGTEF</sequence>
<comment type="caution">
    <text evidence="1">The sequence shown here is derived from an EMBL/GenBank/DDBJ whole genome shotgun (WGS) entry which is preliminary data.</text>
</comment>
<organism evidence="1 2">
    <name type="scientific">Orchesella dallaii</name>
    <dbReference type="NCBI Taxonomy" id="48710"/>
    <lineage>
        <taxon>Eukaryota</taxon>
        <taxon>Metazoa</taxon>
        <taxon>Ecdysozoa</taxon>
        <taxon>Arthropoda</taxon>
        <taxon>Hexapoda</taxon>
        <taxon>Collembola</taxon>
        <taxon>Entomobryomorpha</taxon>
        <taxon>Entomobryoidea</taxon>
        <taxon>Orchesellidae</taxon>
        <taxon>Orchesellinae</taxon>
        <taxon>Orchesella</taxon>
    </lineage>
</organism>
<evidence type="ECO:0000313" key="2">
    <source>
        <dbReference type="Proteomes" id="UP001642540"/>
    </source>
</evidence>
<keyword evidence="2" id="KW-1185">Reference proteome</keyword>
<reference evidence="1 2" key="1">
    <citation type="submission" date="2024-08" db="EMBL/GenBank/DDBJ databases">
        <authorList>
            <person name="Cucini C."/>
            <person name="Frati F."/>
        </authorList>
    </citation>
    <scope>NUCLEOTIDE SEQUENCE [LARGE SCALE GENOMIC DNA]</scope>
</reference>
<name>A0ABP1RC59_9HEXA</name>